<dbReference type="InterPro" id="IPR000772">
    <property type="entry name" value="Ricin_B_lectin"/>
</dbReference>
<name>A0A8H7DEY9_9AGAR</name>
<dbReference type="Proteomes" id="UP000620124">
    <property type="component" value="Unassembled WGS sequence"/>
</dbReference>
<dbReference type="InterPro" id="IPR035992">
    <property type="entry name" value="Ricin_B-like_lectins"/>
</dbReference>
<organism evidence="3 4">
    <name type="scientific">Mycena venus</name>
    <dbReference type="NCBI Taxonomy" id="2733690"/>
    <lineage>
        <taxon>Eukaryota</taxon>
        <taxon>Fungi</taxon>
        <taxon>Dikarya</taxon>
        <taxon>Basidiomycota</taxon>
        <taxon>Agaricomycotina</taxon>
        <taxon>Agaricomycetes</taxon>
        <taxon>Agaricomycetidae</taxon>
        <taxon>Agaricales</taxon>
        <taxon>Marasmiineae</taxon>
        <taxon>Mycenaceae</taxon>
        <taxon>Mycena</taxon>
    </lineage>
</organism>
<gene>
    <name evidence="3" type="ORF">MVEN_00303300</name>
</gene>
<feature type="chain" id="PRO_5034393999" description="Ricin B lectin domain-containing protein" evidence="1">
    <location>
        <begin position="19"/>
        <end position="323"/>
    </location>
</feature>
<reference evidence="3" key="1">
    <citation type="submission" date="2020-05" db="EMBL/GenBank/DDBJ databases">
        <title>Mycena genomes resolve the evolution of fungal bioluminescence.</title>
        <authorList>
            <person name="Tsai I.J."/>
        </authorList>
    </citation>
    <scope>NUCLEOTIDE SEQUENCE</scope>
    <source>
        <strain evidence="3">CCC161011</strain>
    </source>
</reference>
<protein>
    <recommendedName>
        <fullName evidence="2">Ricin B lectin domain-containing protein</fullName>
    </recommendedName>
</protein>
<dbReference type="Pfam" id="PF14200">
    <property type="entry name" value="RicinB_lectin_2"/>
    <property type="match status" value="1"/>
</dbReference>
<sequence>MISSTLVTLVGLSVSAVAVQIQSTNSAFFNAGIQGCIAVANNADGEPLIIHNCNTEPLPNQDWEVTFFTPTEEDGPARNAGPQQIKVFGDKCIDVKDGVNADGTKLQIWTCVEGSRNQQWISVTDDTFQWSGTNKCIDLTDGKITDGNVLQIYTCDSKNSNQKWIGEPNPDTAEIVHLIGGDSSANGGGPYCIAAASDTDGAEVALVACLNSDFHTTFPNGNITWSIPVEPLTGQIKTFSNKCLDVPNGSTVNGVKLQVWTCAAGNTNQQFKIHSGLSQIEWVGKGKCLDLTDGKSVSGNPIQMWDCVVPDNNPNQDWFRAPI</sequence>
<dbReference type="AlphaFoldDB" id="A0A8H7DEY9"/>
<dbReference type="Gene3D" id="2.80.10.50">
    <property type="match status" value="2"/>
</dbReference>
<proteinExistence type="predicted"/>
<keyword evidence="1" id="KW-0732">Signal</keyword>
<dbReference type="SUPFAM" id="SSF50370">
    <property type="entry name" value="Ricin B-like lectins"/>
    <property type="match status" value="2"/>
</dbReference>
<evidence type="ECO:0000313" key="4">
    <source>
        <dbReference type="Proteomes" id="UP000620124"/>
    </source>
</evidence>
<evidence type="ECO:0000256" key="1">
    <source>
        <dbReference type="SAM" id="SignalP"/>
    </source>
</evidence>
<keyword evidence="4" id="KW-1185">Reference proteome</keyword>
<dbReference type="PROSITE" id="PS50231">
    <property type="entry name" value="RICIN_B_LECTIN"/>
    <property type="match status" value="2"/>
</dbReference>
<comment type="caution">
    <text evidence="3">The sequence shown here is derived from an EMBL/GenBank/DDBJ whole genome shotgun (WGS) entry which is preliminary data.</text>
</comment>
<accession>A0A8H7DEY9</accession>
<evidence type="ECO:0000313" key="3">
    <source>
        <dbReference type="EMBL" id="KAF7369718.1"/>
    </source>
</evidence>
<feature type="domain" description="Ricin B lectin" evidence="2">
    <location>
        <begin position="173"/>
        <end position="321"/>
    </location>
</feature>
<dbReference type="Pfam" id="PF00652">
    <property type="entry name" value="Ricin_B_lectin"/>
    <property type="match status" value="1"/>
</dbReference>
<dbReference type="CDD" id="cd00161">
    <property type="entry name" value="beta-trefoil_Ricin-like"/>
    <property type="match status" value="2"/>
</dbReference>
<dbReference type="OrthoDB" id="6770063at2759"/>
<dbReference type="EMBL" id="JACAZI010000002">
    <property type="protein sequence ID" value="KAF7369718.1"/>
    <property type="molecule type" value="Genomic_DNA"/>
</dbReference>
<dbReference type="SMART" id="SM00458">
    <property type="entry name" value="RICIN"/>
    <property type="match status" value="2"/>
</dbReference>
<feature type="signal peptide" evidence="1">
    <location>
        <begin position="1"/>
        <end position="18"/>
    </location>
</feature>
<feature type="domain" description="Ricin B lectin" evidence="2">
    <location>
        <begin position="25"/>
        <end position="167"/>
    </location>
</feature>
<evidence type="ECO:0000259" key="2">
    <source>
        <dbReference type="SMART" id="SM00458"/>
    </source>
</evidence>